<dbReference type="PATRIC" id="fig|948.7.peg.888"/>
<evidence type="ECO:0000256" key="1">
    <source>
        <dbReference type="SAM" id="MobiDB-lite"/>
    </source>
</evidence>
<reference evidence="3 5" key="1">
    <citation type="submission" date="2014-09" db="EMBL/GenBank/DDBJ databases">
        <authorList>
            <person name="Loux Valentin"/>
            <person name="Dugat Thibaut"/>
        </authorList>
    </citation>
    <scope>NUCLEOTIDE SEQUENCE [LARGE SCALE GENOMIC DNA]</scope>
    <source>
        <strain evidence="3 5">BOV-10_179</strain>
    </source>
</reference>
<accession>A0A098EGX1</accession>
<keyword evidence="2" id="KW-0472">Membrane</keyword>
<reference evidence="4" key="2">
    <citation type="submission" date="2016-03" db="EMBL/GenBank/DDBJ databases">
        <authorList>
            <person name="Loux V."/>
        </authorList>
    </citation>
    <scope>NUCLEOTIDE SEQUENCE</scope>
    <source>
        <strain evidence="4">C1</strain>
    </source>
</reference>
<evidence type="ECO:0000313" key="6">
    <source>
        <dbReference type="Proteomes" id="UP000078419"/>
    </source>
</evidence>
<organism evidence="3 5">
    <name type="scientific">Anaplasma phagocytophilum</name>
    <name type="common">Ehrlichia phagocytophila</name>
    <dbReference type="NCBI Taxonomy" id="948"/>
    <lineage>
        <taxon>Bacteria</taxon>
        <taxon>Pseudomonadati</taxon>
        <taxon>Pseudomonadota</taxon>
        <taxon>Alphaproteobacteria</taxon>
        <taxon>Rickettsiales</taxon>
        <taxon>Anaplasmataceae</taxon>
        <taxon>Anaplasma</taxon>
        <taxon>phagocytophilum group</taxon>
    </lineage>
</organism>
<dbReference type="Proteomes" id="UP000078419">
    <property type="component" value="Unassembled WGS sequence"/>
</dbReference>
<dbReference type="GeneID" id="92747701"/>
<dbReference type="EMBL" id="CCXQ01000029">
    <property type="protein sequence ID" value="CEG20556.1"/>
    <property type="molecule type" value="Genomic_DNA"/>
</dbReference>
<sequence length="98" mass="10992">MPSISSVIFTVIFGIVLYVLLNKAIDWTLSRLRRRRGDYSRKAAPGASPITNSSRAAPRAAYELPKRFMSAYAQKDAPTRISTVESVSQVFQERGRSR</sequence>
<name>A0A098EGX1_ANAPH</name>
<evidence type="ECO:0000313" key="4">
    <source>
        <dbReference type="EMBL" id="SBO14038.1"/>
    </source>
</evidence>
<proteinExistence type="predicted"/>
<feature type="transmembrane region" description="Helical" evidence="2">
    <location>
        <begin position="6"/>
        <end position="25"/>
    </location>
</feature>
<feature type="region of interest" description="Disordered" evidence="1">
    <location>
        <begin position="38"/>
        <end position="57"/>
    </location>
</feature>
<dbReference type="AlphaFoldDB" id="A0A098EGX1"/>
<dbReference type="RefSeq" id="WP_020848738.1">
    <property type="nucleotide sequence ID" value="NZ_CCXQ01000029.1"/>
</dbReference>
<keyword evidence="2" id="KW-1133">Transmembrane helix</keyword>
<dbReference type="EMBL" id="FLLR01000010">
    <property type="protein sequence ID" value="SBO14038.1"/>
    <property type="molecule type" value="Genomic_DNA"/>
</dbReference>
<evidence type="ECO:0000313" key="5">
    <source>
        <dbReference type="Proteomes" id="UP000055047"/>
    </source>
</evidence>
<gene>
    <name evidence="4" type="ORF">ANAPC1_00381</name>
    <name evidence="3" type="ORF">ANAPHAGO_00695</name>
</gene>
<keyword evidence="2" id="KW-0812">Transmembrane</keyword>
<evidence type="ECO:0000313" key="3">
    <source>
        <dbReference type="EMBL" id="CEG20556.1"/>
    </source>
</evidence>
<reference evidence="6" key="3">
    <citation type="submission" date="2016-03" db="EMBL/GenBank/DDBJ databases">
        <authorList>
            <person name="Loux Valentin"/>
        </authorList>
    </citation>
    <scope>NUCLEOTIDE SEQUENCE [LARGE SCALE GENOMIC DNA]</scope>
    <source>
        <strain evidence="6">C1</strain>
    </source>
</reference>
<protein>
    <submittedName>
        <fullName evidence="3">Uncharacterized protein</fullName>
    </submittedName>
</protein>
<evidence type="ECO:0000256" key="2">
    <source>
        <dbReference type="SAM" id="Phobius"/>
    </source>
</evidence>
<dbReference type="Proteomes" id="UP000055047">
    <property type="component" value="Unassembled WGS sequence"/>
</dbReference>